<name>A0A5J4PI14_9ZZZZ</name>
<dbReference type="EMBL" id="SNRY01008690">
    <property type="protein sequence ID" value="KAA6308123.1"/>
    <property type="molecule type" value="Genomic_DNA"/>
</dbReference>
<organism evidence="1">
    <name type="scientific">termite gut metagenome</name>
    <dbReference type="NCBI Taxonomy" id="433724"/>
    <lineage>
        <taxon>unclassified sequences</taxon>
        <taxon>metagenomes</taxon>
        <taxon>organismal metagenomes</taxon>
    </lineage>
</organism>
<comment type="caution">
    <text evidence="1">The sequence shown here is derived from an EMBL/GenBank/DDBJ whole genome shotgun (WGS) entry which is preliminary data.</text>
</comment>
<proteinExistence type="predicted"/>
<sequence length="46" mass="5543">MSLSEFIKNIFKITTKKYVDEMVEKADEIIIGKRTVADWYYYYISV</sequence>
<evidence type="ECO:0000313" key="1">
    <source>
        <dbReference type="EMBL" id="KAA6308123.1"/>
    </source>
</evidence>
<accession>A0A5J4PI14</accession>
<dbReference type="AlphaFoldDB" id="A0A5J4PI14"/>
<reference evidence="1" key="1">
    <citation type="submission" date="2019-03" db="EMBL/GenBank/DDBJ databases">
        <title>Single cell metagenomics reveals metabolic interactions within the superorganism composed of flagellate Streblomastix strix and complex community of Bacteroidetes bacteria on its surface.</title>
        <authorList>
            <person name="Treitli S.C."/>
            <person name="Kolisko M."/>
            <person name="Husnik F."/>
            <person name="Keeling P."/>
            <person name="Hampl V."/>
        </authorList>
    </citation>
    <scope>NUCLEOTIDE SEQUENCE</scope>
    <source>
        <strain evidence="1">STM</strain>
    </source>
</reference>
<gene>
    <name evidence="1" type="ORF">EZS27_040200</name>
</gene>
<protein>
    <submittedName>
        <fullName evidence="1">Uncharacterized protein</fullName>
    </submittedName>
</protein>